<feature type="compositionally biased region" description="Polar residues" evidence="1">
    <location>
        <begin position="587"/>
        <end position="600"/>
    </location>
</feature>
<reference evidence="2 3" key="1">
    <citation type="submission" date="2023-01" db="EMBL/GenBank/DDBJ databases">
        <title>Analysis of 21 Apiospora genomes using comparative genomics revels a genus with tremendous synthesis potential of carbohydrate active enzymes and secondary metabolites.</title>
        <authorList>
            <person name="Sorensen T."/>
        </authorList>
    </citation>
    <scope>NUCLEOTIDE SEQUENCE [LARGE SCALE GENOMIC DNA]</scope>
    <source>
        <strain evidence="2 3">CBS 117206</strain>
    </source>
</reference>
<sequence length="726" mass="81456">MSISHSPGPQRLTLVSARQEWKKQCVALDQKYRHERSDLDLRKDNQLSSVSASNNDYQRQLRVHEVTAEHKQRVLDLDAHHLQEAQDFVIRDMAFNEPPNRHRPSYIGESRVSDESTVTVKPIVMDTKRPAAAAGLAKSEMKVTDGDYLWELHDTTVRSVPLQTPTMASSSNLDLETSNPKRRVGEDHSSYPKRQRLAESVNRIKTITYADVRKNAIDHGHWDTIIKWPETSEQFWVCFCESHRVHFKQRAEVAAAKHFSGSLHGHPNRDRRPAMVELGYYIPDCTSKLRDLHNAEVNNKFAAGYIPQNHHKRDTKRKDQPGSFSDRSPRRTIASASAANPTTKTSLITNPKTAHVYYAKYDGQHWAVVILGWDRLPDGCPHSTLGESKLIKTEPPSCYNFEREQRIIGWKPKYMDGGTSVHNRQFPVMFFDEEQNYGWVPAKDLSKLDLNNPPMGTKDYPEESYNAARNWIAQRMGYENWENLNAARKGLRVKASAGPVSKSPDDVRSGFKVPRSRESSGSLAPESENVNTESPSGIKSTEKLPSSKDTLKRLPNNQEASRNTSSDVNSSGIGPGGVVRFDIGSAGKNTADISPITPNANPVDPDPGTNGQVQGQLIWQRGSRSEPCVKLIIAADGRTAQVEEGAPFELTINPPECRQIRLKTPLGDDGLPNAHGIGYVTLHLVSGEPSIRITFDRSDDGGGTWGCRRQRQFSRWLWGQNPKMRS</sequence>
<feature type="compositionally biased region" description="Polar residues" evidence="1">
    <location>
        <begin position="555"/>
        <end position="572"/>
    </location>
</feature>
<accession>A0AAW0QIX2</accession>
<gene>
    <name evidence="2" type="ORF">PG999_012785</name>
</gene>
<feature type="region of interest" description="Disordered" evidence="1">
    <location>
        <begin position="495"/>
        <end position="613"/>
    </location>
</feature>
<comment type="caution">
    <text evidence="2">The sequence shown here is derived from an EMBL/GenBank/DDBJ whole genome shotgun (WGS) entry which is preliminary data.</text>
</comment>
<name>A0AAW0QIX2_9PEZI</name>
<evidence type="ECO:0000313" key="2">
    <source>
        <dbReference type="EMBL" id="KAK8096841.1"/>
    </source>
</evidence>
<keyword evidence="3" id="KW-1185">Reference proteome</keyword>
<feature type="compositionally biased region" description="Polar residues" evidence="1">
    <location>
        <begin position="528"/>
        <end position="539"/>
    </location>
</feature>
<feature type="compositionally biased region" description="Basic and acidic residues" evidence="1">
    <location>
        <begin position="540"/>
        <end position="552"/>
    </location>
</feature>
<feature type="region of interest" description="Disordered" evidence="1">
    <location>
        <begin position="164"/>
        <end position="193"/>
    </location>
</feature>
<feature type="region of interest" description="Disordered" evidence="1">
    <location>
        <begin position="303"/>
        <end position="346"/>
    </location>
</feature>
<evidence type="ECO:0000256" key="1">
    <source>
        <dbReference type="SAM" id="MobiDB-lite"/>
    </source>
</evidence>
<feature type="compositionally biased region" description="Polar residues" evidence="1">
    <location>
        <begin position="334"/>
        <end position="346"/>
    </location>
</feature>
<protein>
    <submittedName>
        <fullName evidence="2">Uncharacterized protein</fullName>
    </submittedName>
</protein>
<dbReference type="EMBL" id="JAQQWP010000010">
    <property type="protein sequence ID" value="KAK8096841.1"/>
    <property type="molecule type" value="Genomic_DNA"/>
</dbReference>
<evidence type="ECO:0000313" key="3">
    <source>
        <dbReference type="Proteomes" id="UP001392437"/>
    </source>
</evidence>
<dbReference type="AlphaFoldDB" id="A0AAW0QIX2"/>
<feature type="compositionally biased region" description="Polar residues" evidence="1">
    <location>
        <begin position="164"/>
        <end position="178"/>
    </location>
</feature>
<dbReference type="Proteomes" id="UP001392437">
    <property type="component" value="Unassembled WGS sequence"/>
</dbReference>
<organism evidence="2 3">
    <name type="scientific">Apiospora kogelbergensis</name>
    <dbReference type="NCBI Taxonomy" id="1337665"/>
    <lineage>
        <taxon>Eukaryota</taxon>
        <taxon>Fungi</taxon>
        <taxon>Dikarya</taxon>
        <taxon>Ascomycota</taxon>
        <taxon>Pezizomycotina</taxon>
        <taxon>Sordariomycetes</taxon>
        <taxon>Xylariomycetidae</taxon>
        <taxon>Amphisphaeriales</taxon>
        <taxon>Apiosporaceae</taxon>
        <taxon>Apiospora</taxon>
    </lineage>
</organism>
<proteinExistence type="predicted"/>